<dbReference type="SUPFAM" id="SSF56672">
    <property type="entry name" value="DNA/RNA polymerases"/>
    <property type="match status" value="1"/>
</dbReference>
<dbReference type="EMBL" id="AVOT02021842">
    <property type="protein sequence ID" value="MBW0510909.1"/>
    <property type="molecule type" value="Genomic_DNA"/>
</dbReference>
<sequence>MKVSLKKGNFGFEELRELGHVASGLSLVIEKNKVEAVLLNPIPQNKKEMMSSLGFSRYYRKNLKDFAILAKSLYIICDQQAVVEITEEIIRKYEKIRNTLTKAPLLLIHYLDIPFKLYIDACGDGLGASLHQVQIIDYKPK</sequence>
<dbReference type="InterPro" id="IPR051320">
    <property type="entry name" value="Viral_Replic_Matur_Polypro"/>
</dbReference>
<comment type="caution">
    <text evidence="1">The sequence shown here is derived from an EMBL/GenBank/DDBJ whole genome shotgun (WGS) entry which is preliminary data.</text>
</comment>
<evidence type="ECO:0008006" key="3">
    <source>
        <dbReference type="Google" id="ProtNLM"/>
    </source>
</evidence>
<protein>
    <recommendedName>
        <fullName evidence="3">Reverse transcriptase/retrotransposon-derived protein RNase H-like domain-containing protein</fullName>
    </recommendedName>
</protein>
<reference evidence="1" key="1">
    <citation type="submission" date="2021-03" db="EMBL/GenBank/DDBJ databases">
        <title>Draft genome sequence of rust myrtle Austropuccinia psidii MF-1, a brazilian biotype.</title>
        <authorList>
            <person name="Quecine M.C."/>
            <person name="Pachon D.M.R."/>
            <person name="Bonatelli M.L."/>
            <person name="Correr F.H."/>
            <person name="Franceschini L.M."/>
            <person name="Leite T.F."/>
            <person name="Margarido G.R.A."/>
            <person name="Almeida C.A."/>
            <person name="Ferrarezi J.A."/>
            <person name="Labate C.A."/>
        </authorList>
    </citation>
    <scope>NUCLEOTIDE SEQUENCE</scope>
    <source>
        <strain evidence="1">MF-1</strain>
    </source>
</reference>
<organism evidence="1 2">
    <name type="scientific">Austropuccinia psidii MF-1</name>
    <dbReference type="NCBI Taxonomy" id="1389203"/>
    <lineage>
        <taxon>Eukaryota</taxon>
        <taxon>Fungi</taxon>
        <taxon>Dikarya</taxon>
        <taxon>Basidiomycota</taxon>
        <taxon>Pucciniomycotina</taxon>
        <taxon>Pucciniomycetes</taxon>
        <taxon>Pucciniales</taxon>
        <taxon>Sphaerophragmiaceae</taxon>
        <taxon>Austropuccinia</taxon>
    </lineage>
</organism>
<accession>A0A9Q3HPW0</accession>
<dbReference type="InterPro" id="IPR043502">
    <property type="entry name" value="DNA/RNA_pol_sf"/>
</dbReference>
<dbReference type="PANTHER" id="PTHR33064">
    <property type="entry name" value="POL PROTEIN"/>
    <property type="match status" value="1"/>
</dbReference>
<keyword evidence="2" id="KW-1185">Reference proteome</keyword>
<name>A0A9Q3HPW0_9BASI</name>
<dbReference type="Proteomes" id="UP000765509">
    <property type="component" value="Unassembled WGS sequence"/>
</dbReference>
<evidence type="ECO:0000313" key="2">
    <source>
        <dbReference type="Proteomes" id="UP000765509"/>
    </source>
</evidence>
<dbReference type="OrthoDB" id="5593162at2759"/>
<gene>
    <name evidence="1" type="ORF">O181_050624</name>
</gene>
<dbReference type="AlphaFoldDB" id="A0A9Q3HPW0"/>
<proteinExistence type="predicted"/>
<dbReference type="Gene3D" id="3.30.70.270">
    <property type="match status" value="1"/>
</dbReference>
<evidence type="ECO:0000313" key="1">
    <source>
        <dbReference type="EMBL" id="MBW0510909.1"/>
    </source>
</evidence>
<dbReference type="PANTHER" id="PTHR33064:SF37">
    <property type="entry name" value="RIBONUCLEASE H"/>
    <property type="match status" value="1"/>
</dbReference>
<dbReference type="InterPro" id="IPR043128">
    <property type="entry name" value="Rev_trsase/Diguanyl_cyclase"/>
</dbReference>